<gene>
    <name evidence="1" type="ORF">A2975_01920</name>
</gene>
<dbReference type="EMBL" id="MGHL01000004">
    <property type="protein sequence ID" value="OGM70515.1"/>
    <property type="molecule type" value="Genomic_DNA"/>
</dbReference>
<dbReference type="Proteomes" id="UP000178429">
    <property type="component" value="Unassembled WGS sequence"/>
</dbReference>
<comment type="caution">
    <text evidence="1">The sequence shown here is derived from an EMBL/GenBank/DDBJ whole genome shotgun (WGS) entry which is preliminary data.</text>
</comment>
<dbReference type="AlphaFoldDB" id="A0A1F8C4C2"/>
<protein>
    <submittedName>
        <fullName evidence="1">Uncharacterized protein</fullName>
    </submittedName>
</protein>
<evidence type="ECO:0000313" key="1">
    <source>
        <dbReference type="EMBL" id="OGM70515.1"/>
    </source>
</evidence>
<organism evidence="1 2">
    <name type="scientific">Candidatus Woesebacteria bacterium RIFCSPLOWO2_01_FULL_44_14</name>
    <dbReference type="NCBI Taxonomy" id="1802525"/>
    <lineage>
        <taxon>Bacteria</taxon>
        <taxon>Candidatus Woeseibacteriota</taxon>
    </lineage>
</organism>
<sequence>MRTKLVVLLEKVRQEVKKAQRVAESSHEDATSIAFSLQGSRSTAGDHFHAKHQVEMNKNRLRNLLKLQMKLEEAVNKSVPEVVEPPCFVNESYLVNTPVNIDGFSFISTASPAGQKLLGKKVGEMGIEVLE</sequence>
<evidence type="ECO:0000313" key="2">
    <source>
        <dbReference type="Proteomes" id="UP000178429"/>
    </source>
</evidence>
<dbReference type="STRING" id="1802525.A2975_01920"/>
<accession>A0A1F8C4C2</accession>
<proteinExistence type="predicted"/>
<reference evidence="1 2" key="1">
    <citation type="journal article" date="2016" name="Nat. Commun.">
        <title>Thousands of microbial genomes shed light on interconnected biogeochemical processes in an aquifer system.</title>
        <authorList>
            <person name="Anantharaman K."/>
            <person name="Brown C.T."/>
            <person name="Hug L.A."/>
            <person name="Sharon I."/>
            <person name="Castelle C.J."/>
            <person name="Probst A.J."/>
            <person name="Thomas B.C."/>
            <person name="Singh A."/>
            <person name="Wilkins M.J."/>
            <person name="Karaoz U."/>
            <person name="Brodie E.L."/>
            <person name="Williams K.H."/>
            <person name="Hubbard S.S."/>
            <person name="Banfield J.F."/>
        </authorList>
    </citation>
    <scope>NUCLEOTIDE SEQUENCE [LARGE SCALE GENOMIC DNA]</scope>
</reference>
<name>A0A1F8C4C2_9BACT</name>